<dbReference type="SMR" id="A0A803LLZ2"/>
<evidence type="ECO:0000256" key="5">
    <source>
        <dbReference type="ARBA" id="ARBA00022729"/>
    </source>
</evidence>
<comment type="similarity">
    <text evidence="2">Belongs to the plant rapid alkalinization factor (RALF) family.</text>
</comment>
<keyword evidence="9" id="KW-1185">Reference proteome</keyword>
<dbReference type="PANTHER" id="PTHR33136">
    <property type="entry name" value="RAPID ALKALINIZATION FACTOR-LIKE"/>
    <property type="match status" value="1"/>
</dbReference>
<dbReference type="PANTHER" id="PTHR33136:SF13">
    <property type="entry name" value="OS10G0328900 PROTEIN"/>
    <property type="match status" value="1"/>
</dbReference>
<dbReference type="GO" id="GO:0009506">
    <property type="term" value="C:plasmodesma"/>
    <property type="evidence" value="ECO:0007669"/>
    <property type="project" value="TreeGrafter"/>
</dbReference>
<dbReference type="GO" id="GO:0005179">
    <property type="term" value="F:hormone activity"/>
    <property type="evidence" value="ECO:0007669"/>
    <property type="project" value="UniProtKB-KW"/>
</dbReference>
<evidence type="ECO:0000313" key="8">
    <source>
        <dbReference type="EnsemblPlants" id="AUR62015303-RA:cds"/>
    </source>
</evidence>
<dbReference type="InterPro" id="IPR008801">
    <property type="entry name" value="RALF"/>
</dbReference>
<organism evidence="8 9">
    <name type="scientific">Chenopodium quinoa</name>
    <name type="common">Quinoa</name>
    <dbReference type="NCBI Taxonomy" id="63459"/>
    <lineage>
        <taxon>Eukaryota</taxon>
        <taxon>Viridiplantae</taxon>
        <taxon>Streptophyta</taxon>
        <taxon>Embryophyta</taxon>
        <taxon>Tracheophyta</taxon>
        <taxon>Spermatophyta</taxon>
        <taxon>Magnoliopsida</taxon>
        <taxon>eudicotyledons</taxon>
        <taxon>Gunneridae</taxon>
        <taxon>Pentapetalae</taxon>
        <taxon>Caryophyllales</taxon>
        <taxon>Chenopodiaceae</taxon>
        <taxon>Chenopodioideae</taxon>
        <taxon>Atripliceae</taxon>
        <taxon>Chenopodium</taxon>
    </lineage>
</organism>
<dbReference type="AlphaFoldDB" id="A0A803LLZ2"/>
<protein>
    <submittedName>
        <fullName evidence="8">Uncharacterized protein</fullName>
    </submittedName>
</protein>
<evidence type="ECO:0000313" key="9">
    <source>
        <dbReference type="Proteomes" id="UP000596660"/>
    </source>
</evidence>
<evidence type="ECO:0000256" key="7">
    <source>
        <dbReference type="SAM" id="SignalP"/>
    </source>
</evidence>
<evidence type="ECO:0000256" key="3">
    <source>
        <dbReference type="ARBA" id="ARBA00022525"/>
    </source>
</evidence>
<evidence type="ECO:0000256" key="4">
    <source>
        <dbReference type="ARBA" id="ARBA00022702"/>
    </source>
</evidence>
<evidence type="ECO:0000256" key="2">
    <source>
        <dbReference type="ARBA" id="ARBA00009178"/>
    </source>
</evidence>
<dbReference type="Pfam" id="PF05498">
    <property type="entry name" value="RALF"/>
    <property type="match status" value="1"/>
</dbReference>
<dbReference type="OMA" id="GAPYSNC"/>
<reference evidence="8" key="2">
    <citation type="submission" date="2021-03" db="UniProtKB">
        <authorList>
            <consortium name="EnsemblPlants"/>
        </authorList>
    </citation>
    <scope>IDENTIFICATION</scope>
</reference>
<sequence>MANLKVALVFSIALLLFIIAGGYSQTSTANIEFDVGQWMIPSTALSSCQGTIGECLEGDDQEEFLVDSESNRRILESKSHISYGVLKKNYVPCSIRGAPYSNCHQSAPANPYKRGCSRYTKCNRG</sequence>
<dbReference type="Gramene" id="AUR62015303-RA">
    <property type="protein sequence ID" value="AUR62015303-RA:cds"/>
    <property type="gene ID" value="AUR62015303"/>
</dbReference>
<name>A0A803LLZ2_CHEQI</name>
<evidence type="ECO:0000256" key="1">
    <source>
        <dbReference type="ARBA" id="ARBA00004613"/>
    </source>
</evidence>
<dbReference type="EnsemblPlants" id="AUR62015303-RA">
    <property type="protein sequence ID" value="AUR62015303-RA:cds"/>
    <property type="gene ID" value="AUR62015303"/>
</dbReference>
<keyword evidence="5 7" id="KW-0732">Signal</keyword>
<dbReference type="GO" id="GO:0005576">
    <property type="term" value="C:extracellular region"/>
    <property type="evidence" value="ECO:0007669"/>
    <property type="project" value="UniProtKB-SubCell"/>
</dbReference>
<reference evidence="8" key="1">
    <citation type="journal article" date="2017" name="Nature">
        <title>The genome of Chenopodium quinoa.</title>
        <authorList>
            <person name="Jarvis D.E."/>
            <person name="Ho Y.S."/>
            <person name="Lightfoot D.J."/>
            <person name="Schmoeckel S.M."/>
            <person name="Li B."/>
            <person name="Borm T.J.A."/>
            <person name="Ohyanagi H."/>
            <person name="Mineta K."/>
            <person name="Michell C.T."/>
            <person name="Saber N."/>
            <person name="Kharbatia N.M."/>
            <person name="Rupper R.R."/>
            <person name="Sharp A.R."/>
            <person name="Dally N."/>
            <person name="Boughton B.A."/>
            <person name="Woo Y.H."/>
            <person name="Gao G."/>
            <person name="Schijlen E.G.W.M."/>
            <person name="Guo X."/>
            <person name="Momin A.A."/>
            <person name="Negrao S."/>
            <person name="Al-Babili S."/>
            <person name="Gehring C."/>
            <person name="Roessner U."/>
            <person name="Jung C."/>
            <person name="Murphy K."/>
            <person name="Arold S.T."/>
            <person name="Gojobori T."/>
            <person name="van der Linden C.G."/>
            <person name="van Loo E.N."/>
            <person name="Jellen E.N."/>
            <person name="Maughan P.J."/>
            <person name="Tester M."/>
        </authorList>
    </citation>
    <scope>NUCLEOTIDE SEQUENCE [LARGE SCALE GENOMIC DNA]</scope>
    <source>
        <strain evidence="8">cv. PI 614886</strain>
    </source>
</reference>
<comment type="subcellular location">
    <subcellularLocation>
        <location evidence="1">Secreted</location>
    </subcellularLocation>
</comment>
<keyword evidence="4" id="KW-0372">Hormone</keyword>
<keyword evidence="6" id="KW-1015">Disulfide bond</keyword>
<accession>A0A803LLZ2</accession>
<keyword evidence="3" id="KW-0964">Secreted</keyword>
<dbReference type="Proteomes" id="UP000596660">
    <property type="component" value="Unplaced"/>
</dbReference>
<evidence type="ECO:0000256" key="6">
    <source>
        <dbReference type="ARBA" id="ARBA00023157"/>
    </source>
</evidence>
<dbReference type="GO" id="GO:0019722">
    <property type="term" value="P:calcium-mediated signaling"/>
    <property type="evidence" value="ECO:0007669"/>
    <property type="project" value="TreeGrafter"/>
</dbReference>
<proteinExistence type="inferred from homology"/>
<feature type="signal peptide" evidence="7">
    <location>
        <begin position="1"/>
        <end position="24"/>
    </location>
</feature>
<feature type="chain" id="PRO_5031285258" evidence="7">
    <location>
        <begin position="25"/>
        <end position="125"/>
    </location>
</feature>